<evidence type="ECO:0000313" key="2">
    <source>
        <dbReference type="EMBL" id="MBA0868994.1"/>
    </source>
</evidence>
<comment type="caution">
    <text evidence="2">The sequence shown here is derived from an EMBL/GenBank/DDBJ whole genome shotgun (WGS) entry which is preliminary data.</text>
</comment>
<evidence type="ECO:0000256" key="1">
    <source>
        <dbReference type="SAM" id="MobiDB-lite"/>
    </source>
</evidence>
<protein>
    <recommendedName>
        <fullName evidence="4">RNase H type-1 domain-containing protein</fullName>
    </recommendedName>
</protein>
<feature type="region of interest" description="Disordered" evidence="1">
    <location>
        <begin position="1"/>
        <end position="21"/>
    </location>
</feature>
<name>A0A7J9MDI7_GOSSC</name>
<feature type="compositionally biased region" description="Basic and acidic residues" evidence="1">
    <location>
        <begin position="9"/>
        <end position="21"/>
    </location>
</feature>
<sequence length="144" mass="17147">MKQWISGKEMGDRERESVKKWRRNDEDRKRRGWRSISGRDLDQQAINLVGGVNWTCLFRIIIWRIWKNRNLRIFQGLSWSADELEGFCEIIMGIGLLVLQGVREGSNSALVRRILLFLKLFSHWNLQDIPRKENKIADRIVKLR</sequence>
<evidence type="ECO:0008006" key="4">
    <source>
        <dbReference type="Google" id="ProtNLM"/>
    </source>
</evidence>
<reference evidence="2 3" key="1">
    <citation type="journal article" date="2019" name="Genome Biol. Evol.">
        <title>Insights into the evolution of the New World diploid cottons (Gossypium, subgenus Houzingenia) based on genome sequencing.</title>
        <authorList>
            <person name="Grover C.E."/>
            <person name="Arick M.A. 2nd"/>
            <person name="Thrash A."/>
            <person name="Conover J.L."/>
            <person name="Sanders W.S."/>
            <person name="Peterson D.G."/>
            <person name="Frelichowski J.E."/>
            <person name="Scheffler J.A."/>
            <person name="Scheffler B.E."/>
            <person name="Wendel J.F."/>
        </authorList>
    </citation>
    <scope>NUCLEOTIDE SEQUENCE [LARGE SCALE GENOMIC DNA]</scope>
    <source>
        <strain evidence="2">1</strain>
        <tissue evidence="2">Leaf</tissue>
    </source>
</reference>
<proteinExistence type="predicted"/>
<keyword evidence="3" id="KW-1185">Reference proteome</keyword>
<dbReference type="AlphaFoldDB" id="A0A7J9MDI7"/>
<evidence type="ECO:0000313" key="3">
    <source>
        <dbReference type="Proteomes" id="UP000593576"/>
    </source>
</evidence>
<organism evidence="2 3">
    <name type="scientific">Gossypium schwendimanii</name>
    <name type="common">Cotton</name>
    <dbReference type="NCBI Taxonomy" id="34291"/>
    <lineage>
        <taxon>Eukaryota</taxon>
        <taxon>Viridiplantae</taxon>
        <taxon>Streptophyta</taxon>
        <taxon>Embryophyta</taxon>
        <taxon>Tracheophyta</taxon>
        <taxon>Spermatophyta</taxon>
        <taxon>Magnoliopsida</taxon>
        <taxon>eudicotyledons</taxon>
        <taxon>Gunneridae</taxon>
        <taxon>Pentapetalae</taxon>
        <taxon>rosids</taxon>
        <taxon>malvids</taxon>
        <taxon>Malvales</taxon>
        <taxon>Malvaceae</taxon>
        <taxon>Malvoideae</taxon>
        <taxon>Gossypium</taxon>
    </lineage>
</organism>
<dbReference type="EMBL" id="JABFAF010000010">
    <property type="protein sequence ID" value="MBA0868994.1"/>
    <property type="molecule type" value="Genomic_DNA"/>
</dbReference>
<gene>
    <name evidence="2" type="ORF">Goshw_021753</name>
</gene>
<accession>A0A7J9MDI7</accession>
<dbReference type="Proteomes" id="UP000593576">
    <property type="component" value="Unassembled WGS sequence"/>
</dbReference>